<dbReference type="PROSITE" id="PS51253">
    <property type="entry name" value="HTH_CENPB"/>
    <property type="match status" value="1"/>
</dbReference>
<feature type="domain" description="HTH CENPB-type" evidence="2">
    <location>
        <begin position="22"/>
        <end position="94"/>
    </location>
</feature>
<name>A0A8J5I3U0_9STRA</name>
<dbReference type="AlphaFoldDB" id="A0A8J5I3U0"/>
<accession>A0A8J5I3U0</accession>
<dbReference type="Proteomes" id="UP000709295">
    <property type="component" value="Unassembled WGS sequence"/>
</dbReference>
<keyword evidence="4" id="KW-1185">Reference proteome</keyword>
<gene>
    <name evidence="3" type="ORF">JG688_00016828</name>
</gene>
<evidence type="ECO:0000259" key="2">
    <source>
        <dbReference type="PROSITE" id="PS51253"/>
    </source>
</evidence>
<sequence>MYKWSNQARHIHDVCGLHKNLRNLGEATVLSEDAEVDIVSWVNTLREDGPPVSRLMLQLEAKEIAAETYRRSKFSASPTWIKLFLRRHKLSLRSRTPQGQTIPQDAQEVVR</sequence>
<keyword evidence="1" id="KW-0238">DNA-binding</keyword>
<comment type="caution">
    <text evidence="3">The sequence shown here is derived from an EMBL/GenBank/DDBJ whole genome shotgun (WGS) entry which is preliminary data.</text>
</comment>
<dbReference type="GO" id="GO:0003677">
    <property type="term" value="F:DNA binding"/>
    <property type="evidence" value="ECO:0007669"/>
    <property type="project" value="UniProtKB-KW"/>
</dbReference>
<evidence type="ECO:0000313" key="4">
    <source>
        <dbReference type="Proteomes" id="UP000709295"/>
    </source>
</evidence>
<evidence type="ECO:0000256" key="1">
    <source>
        <dbReference type="ARBA" id="ARBA00023125"/>
    </source>
</evidence>
<dbReference type="Pfam" id="PF03221">
    <property type="entry name" value="HTH_Tnp_Tc5"/>
    <property type="match status" value="1"/>
</dbReference>
<proteinExistence type="predicted"/>
<dbReference type="EMBL" id="JAENGY010002231">
    <property type="protein sequence ID" value="KAG6944952.1"/>
    <property type="molecule type" value="Genomic_DNA"/>
</dbReference>
<evidence type="ECO:0000313" key="3">
    <source>
        <dbReference type="EMBL" id="KAG6944952.1"/>
    </source>
</evidence>
<reference evidence="3" key="1">
    <citation type="submission" date="2021-01" db="EMBL/GenBank/DDBJ databases">
        <title>Phytophthora aleatoria, a newly-described species from Pinus radiata is distinct from Phytophthora cactorum isolates based on comparative genomics.</title>
        <authorList>
            <person name="Mcdougal R."/>
            <person name="Panda P."/>
            <person name="Williams N."/>
            <person name="Studholme D.J."/>
        </authorList>
    </citation>
    <scope>NUCLEOTIDE SEQUENCE</scope>
    <source>
        <strain evidence="3">NZFS 4037</strain>
    </source>
</reference>
<organism evidence="3 4">
    <name type="scientific">Phytophthora aleatoria</name>
    <dbReference type="NCBI Taxonomy" id="2496075"/>
    <lineage>
        <taxon>Eukaryota</taxon>
        <taxon>Sar</taxon>
        <taxon>Stramenopiles</taxon>
        <taxon>Oomycota</taxon>
        <taxon>Peronosporomycetes</taxon>
        <taxon>Peronosporales</taxon>
        <taxon>Peronosporaceae</taxon>
        <taxon>Phytophthora</taxon>
    </lineage>
</organism>
<dbReference type="SMART" id="SM00674">
    <property type="entry name" value="CENPB"/>
    <property type="match status" value="1"/>
</dbReference>
<protein>
    <recommendedName>
        <fullName evidence="2">HTH CENPB-type domain-containing protein</fullName>
    </recommendedName>
</protein>
<dbReference type="InterPro" id="IPR006600">
    <property type="entry name" value="HTH_CenpB_DNA-bd_dom"/>
</dbReference>